<dbReference type="EMBL" id="CP017248">
    <property type="protein sequence ID" value="AOR36968.1"/>
    <property type="molecule type" value="Genomic_DNA"/>
</dbReference>
<sequence length="118" mass="12789">MWRDLALASQTSDPASPLLDDHATGGALTLMRYGLQKSRKEGLVSKGSPKVDPHVVKASANKVVLEDCVDDSGWLQYKANGELKDDVPGGHVRTEATVRRVEGVWKVTDLYAHETGSC</sequence>
<name>A0A1D7YN06_9ACTN</name>
<reference evidence="3" key="1">
    <citation type="submission" date="2016-09" db="EMBL/GenBank/DDBJ databases">
        <title>Streptomyces puniciscabiei strain:TW1S1 Genome sequencing and assembly.</title>
        <authorList>
            <person name="Kim M.-K."/>
            <person name="Kim S.B."/>
        </authorList>
    </citation>
    <scope>NUCLEOTIDE SEQUENCE [LARGE SCALE GENOMIC DNA]</scope>
    <source>
        <strain evidence="3">TW1S1</strain>
    </source>
</reference>
<dbReference type="AlphaFoldDB" id="A0A1D7YN06"/>
<feature type="region of interest" description="Disordered" evidence="1">
    <location>
        <begin position="1"/>
        <end position="20"/>
    </location>
</feature>
<dbReference type="KEGG" id="spun:BFF78_08305"/>
<gene>
    <name evidence="2" type="ORF">BFF78_08305</name>
</gene>
<proteinExistence type="predicted"/>
<evidence type="ECO:0008006" key="4">
    <source>
        <dbReference type="Google" id="ProtNLM"/>
    </source>
</evidence>
<dbReference type="Proteomes" id="UP000094960">
    <property type="component" value="Chromosome"/>
</dbReference>
<protein>
    <recommendedName>
        <fullName evidence="4">SnoaL-like domain-containing protein</fullName>
    </recommendedName>
</protein>
<evidence type="ECO:0000256" key="1">
    <source>
        <dbReference type="SAM" id="MobiDB-lite"/>
    </source>
</evidence>
<accession>A0A1D7YN06</accession>
<evidence type="ECO:0000313" key="2">
    <source>
        <dbReference type="EMBL" id="AOR36968.1"/>
    </source>
</evidence>
<evidence type="ECO:0000313" key="3">
    <source>
        <dbReference type="Proteomes" id="UP000094960"/>
    </source>
</evidence>
<organism evidence="2 3">
    <name type="scientific">Streptomyces fodineus</name>
    <dbReference type="NCBI Taxonomy" id="1904616"/>
    <lineage>
        <taxon>Bacteria</taxon>
        <taxon>Bacillati</taxon>
        <taxon>Actinomycetota</taxon>
        <taxon>Actinomycetes</taxon>
        <taxon>Kitasatosporales</taxon>
        <taxon>Streptomycetaceae</taxon>
        <taxon>Streptomyces</taxon>
    </lineage>
</organism>
<keyword evidence="3" id="KW-1185">Reference proteome</keyword>